<dbReference type="Proteomes" id="UP000824533">
    <property type="component" value="Linkage Group LG20"/>
</dbReference>
<proteinExistence type="predicted"/>
<protein>
    <submittedName>
        <fullName evidence="1">Uncharacterized protein</fullName>
    </submittedName>
</protein>
<dbReference type="EMBL" id="CM034406">
    <property type="protein sequence ID" value="KAJ0173043.1"/>
    <property type="molecule type" value="Genomic_DNA"/>
</dbReference>
<keyword evidence="2" id="KW-1185">Reference proteome</keyword>
<sequence>MILICALFLVITETEGTPRPGAVRPSDVDVYPEPFKNFVPFGQIYKEGFWDPNGHMKQPIDILELQMAKPDKREGLNQLIRNGKTYLIKSDKPSVFLNPRDAYMAEHEIDQNKRKDEDEVTVVNMTRPLWLDLTAALQRNALSPTTRKTVFPKRHNKGIVDEVIPMQSDNDPNKKEYFTADSYDLVSWRKQQQVNWTTCNDFAIGASFHPKDVVDIDWVPFYIWSNRRKTFCDVHRFSYPTVKLVKHFRDTYGSKLTKKVDWNQPTLFMNGTGEWLLIAADRNGLFHAIPRHSTADFIKTNPVKFPVATIRLKVMDPYLAYMLCDEFYAAIMAAAGTEPPNDKDKELEASALGFRGVGAPITRDLEYEIKMNKMLAEDAAQRERRKFVDITYK</sequence>
<evidence type="ECO:0000313" key="1">
    <source>
        <dbReference type="EMBL" id="KAJ0173043.1"/>
    </source>
</evidence>
<name>A0ACC1CN60_9NEOP</name>
<gene>
    <name evidence="1" type="ORF">K1T71_011219</name>
</gene>
<reference evidence="1 2" key="1">
    <citation type="journal article" date="2021" name="Front. Genet.">
        <title>Chromosome-Level Genome Assembly Reveals Significant Gene Expansion in the Toll and IMD Signaling Pathways of Dendrolimus kikuchii.</title>
        <authorList>
            <person name="Zhou J."/>
            <person name="Wu P."/>
            <person name="Xiong Z."/>
            <person name="Liu N."/>
            <person name="Zhao N."/>
            <person name="Ji M."/>
            <person name="Qiu Y."/>
            <person name="Yang B."/>
        </authorList>
    </citation>
    <scope>NUCLEOTIDE SEQUENCE [LARGE SCALE GENOMIC DNA]</scope>
    <source>
        <strain evidence="1">Ann1</strain>
    </source>
</reference>
<organism evidence="1 2">
    <name type="scientific">Dendrolimus kikuchii</name>
    <dbReference type="NCBI Taxonomy" id="765133"/>
    <lineage>
        <taxon>Eukaryota</taxon>
        <taxon>Metazoa</taxon>
        <taxon>Ecdysozoa</taxon>
        <taxon>Arthropoda</taxon>
        <taxon>Hexapoda</taxon>
        <taxon>Insecta</taxon>
        <taxon>Pterygota</taxon>
        <taxon>Neoptera</taxon>
        <taxon>Endopterygota</taxon>
        <taxon>Lepidoptera</taxon>
        <taxon>Glossata</taxon>
        <taxon>Ditrysia</taxon>
        <taxon>Bombycoidea</taxon>
        <taxon>Lasiocampidae</taxon>
        <taxon>Dendrolimus</taxon>
    </lineage>
</organism>
<evidence type="ECO:0000313" key="2">
    <source>
        <dbReference type="Proteomes" id="UP000824533"/>
    </source>
</evidence>
<accession>A0ACC1CN60</accession>
<comment type="caution">
    <text evidence="1">The sequence shown here is derived from an EMBL/GenBank/DDBJ whole genome shotgun (WGS) entry which is preliminary data.</text>
</comment>